<keyword evidence="2" id="KW-0732">Signal</keyword>
<dbReference type="PANTHER" id="PTHR39069:SF4">
    <property type="entry name" value="LD24340P"/>
    <property type="match status" value="1"/>
</dbReference>
<dbReference type="OrthoDB" id="5912242at2759"/>
<evidence type="ECO:0000313" key="4">
    <source>
        <dbReference type="Proteomes" id="UP001652621"/>
    </source>
</evidence>
<keyword evidence="1" id="KW-0472">Membrane</keyword>
<dbReference type="GeneID" id="101894377"/>
<reference evidence="5" key="2">
    <citation type="submission" date="2025-04" db="UniProtKB">
        <authorList>
            <consortium name="RefSeq"/>
        </authorList>
    </citation>
    <scope>IDENTIFICATION</scope>
    <source>
        <strain evidence="5">Aabys</strain>
    </source>
</reference>
<feature type="chain" id="PRO_5044560078" evidence="2">
    <location>
        <begin position="22"/>
        <end position="335"/>
    </location>
</feature>
<reference evidence="3" key="1">
    <citation type="submission" date="2020-05" db="UniProtKB">
        <authorList>
            <consortium name="EnsemblMetazoa"/>
        </authorList>
    </citation>
    <scope>IDENTIFICATION</scope>
    <source>
        <strain evidence="3">Aabys</strain>
    </source>
</reference>
<dbReference type="AlphaFoldDB" id="A0A1I8MAS5"/>
<accession>A0A1I8MAS5</accession>
<sequence>MQAYLLICLSLIGFVLNLAASNDLLELTCLKQQQCNQFEHSGIKADCIEDRCHCINENRERVQCKPPERKLGNIIGSPCPCKMDFAECDHKQDICYCAAGYMPSLDKRRCIKKKALLGDRCELDSQCQRGDYNAICHKDYETCMCMDLFVNDTGKCVSIVGPKFVCHNDTHCIKNYRENVRCYENTQNCVCAEGFIASTDNTRCQEISEYLEKCTGHSQCIASMGLGGRCVDNTCQCDEKYFVEEMKSPETGIKRTVCSPIVERGQYCRYSEDCYQRQLHNESQQTMDCIYGECSCKLGFFVLNEGECMPGAATAMKVSSIGFIIMMIFLATKFI</sequence>
<feature type="signal peptide" evidence="2">
    <location>
        <begin position="1"/>
        <end position="21"/>
    </location>
</feature>
<evidence type="ECO:0000313" key="3">
    <source>
        <dbReference type="EnsemblMetazoa" id="MDOA002980-PB"/>
    </source>
</evidence>
<keyword evidence="1" id="KW-1133">Transmembrane helix</keyword>
<keyword evidence="1" id="KW-0812">Transmembrane</keyword>
<dbReference type="VEuPathDB" id="VectorBase:MDOMA2_008601"/>
<evidence type="ECO:0000256" key="1">
    <source>
        <dbReference type="SAM" id="Phobius"/>
    </source>
</evidence>
<dbReference type="PANTHER" id="PTHR39069">
    <property type="entry name" value="ECDYSONE-INDUCIBLE GENE E1, ISOFORM A"/>
    <property type="match status" value="1"/>
</dbReference>
<evidence type="ECO:0000256" key="2">
    <source>
        <dbReference type="SAM" id="SignalP"/>
    </source>
</evidence>
<protein>
    <submittedName>
        <fullName evidence="5">Multiple epidermal growth factor-like domains protein 10</fullName>
    </submittedName>
</protein>
<dbReference type="STRING" id="7370.A0A1I8MAS5"/>
<dbReference type="RefSeq" id="XP_011291480.1">
    <property type="nucleotide sequence ID" value="XM_011293178.2"/>
</dbReference>
<dbReference type="EnsemblMetazoa" id="MDOA002980-RB">
    <property type="protein sequence ID" value="MDOA002980-PB"/>
    <property type="gene ID" value="MDOA002980"/>
</dbReference>
<gene>
    <name evidence="3" type="primary">101894377</name>
    <name evidence="5" type="synonym">LOC101894377</name>
</gene>
<dbReference type="eggNOG" id="KOG1218">
    <property type="taxonomic scope" value="Eukaryota"/>
</dbReference>
<dbReference type="Proteomes" id="UP001652621">
    <property type="component" value="Unplaced"/>
</dbReference>
<keyword evidence="4" id="KW-1185">Reference proteome</keyword>
<evidence type="ECO:0000313" key="5">
    <source>
        <dbReference type="RefSeq" id="XP_011291480.1"/>
    </source>
</evidence>
<feature type="transmembrane region" description="Helical" evidence="1">
    <location>
        <begin position="311"/>
        <end position="331"/>
    </location>
</feature>
<proteinExistence type="predicted"/>
<organism evidence="3">
    <name type="scientific">Musca domestica</name>
    <name type="common">House fly</name>
    <dbReference type="NCBI Taxonomy" id="7370"/>
    <lineage>
        <taxon>Eukaryota</taxon>
        <taxon>Metazoa</taxon>
        <taxon>Ecdysozoa</taxon>
        <taxon>Arthropoda</taxon>
        <taxon>Hexapoda</taxon>
        <taxon>Insecta</taxon>
        <taxon>Pterygota</taxon>
        <taxon>Neoptera</taxon>
        <taxon>Endopterygota</taxon>
        <taxon>Diptera</taxon>
        <taxon>Brachycera</taxon>
        <taxon>Muscomorpha</taxon>
        <taxon>Muscoidea</taxon>
        <taxon>Muscidae</taxon>
        <taxon>Musca</taxon>
    </lineage>
</organism>
<name>A0A1I8MAS5_MUSDO</name>
<dbReference type="VEuPathDB" id="VectorBase:MDOA002980"/>
<dbReference type="KEGG" id="mde:101894377"/>